<proteinExistence type="predicted"/>
<dbReference type="AlphaFoldDB" id="A0A0N1NYA4"/>
<feature type="compositionally biased region" description="Polar residues" evidence="1">
    <location>
        <begin position="96"/>
        <end position="105"/>
    </location>
</feature>
<evidence type="ECO:0000313" key="3">
    <source>
        <dbReference type="Proteomes" id="UP000038010"/>
    </source>
</evidence>
<comment type="caution">
    <text evidence="2">The sequence shown here is derived from an EMBL/GenBank/DDBJ whole genome shotgun (WGS) entry which is preliminary data.</text>
</comment>
<sequence>MDFQAREFAKPTSRKSFVEHTTQESQMPQSFREYTSPLPSNDLKSPKHVSRASFITSMPPPALPASSSVNQPRMSSAIPVSARRSFKEPPPKLGSGQHSTLSLSLPTEPAGPPVGTWNFGDQYEAQDGQEHLRDMPQEATQPIPYVPFPGYRPDFVDQYTGQPLASPYVASVDLQNIIKQSVREYAENQTPRTLPTQAIPDTQMKELLEAIRNVGHKVTETLSEQQQLSKDLAHLKGLVSDHIAIEKEGSPDTSLDLNTSSSDQIKQVLNDDKLVARLSAAMKETLASHGAQHKEPDQGPRLIPESVEDLWQQDQKIASEVNSLRKGAVSDIEALTDKMAELETNSIEPPSDKVASLEKEQVEIPDQRPVSLEPEVVETLTEKLVSLETNLGNTFAKELSSFQTEVINNYIDLSRRVDKWEDSLFKASDQLVQGAARTFAENIRVFTRETVDAAGAMVTEDARKKITEYEFNVSNDFEALRTNIQELLVSFQNSNSSVTEAVKSLNTQTQSIRDSTPVLTTAVTEVRDTAKQILEYRKQIDIWLHSQRADLNSGVSDLATCRIKLKAVLNGIITPSALVTQDMARTWIKDSADSTSTFLAQSLPHTKFHESEQHLGSLLGLHKQYTTFVEQNAAMVRRMDQLESAFETKDAHTKASLAALCNQLRRGVGFNVAAAMRGIASTIRAALPPQAPLIARMNRLEAGIGAKDDNMKAEVATLKAELKSDLRDMITNAVDLIVTRMTAPPPLASDEMFTATNDSTQTMQVSAGEGPSTYSNSQTHGGSVQTAVPAQVLPNSNIDAQMPDADARKPWAEIEMKVGVYRSGQPRVDVVSTVAECRTLAKLMKVVSTRMKNGTPDSARVKLRGAVADEVVEITLPADTGGDKKYAAWVNETVHCQQWNTGEMNVLVDLTQLSLKA</sequence>
<feature type="region of interest" description="Disordered" evidence="1">
    <location>
        <begin position="1"/>
        <end position="108"/>
    </location>
</feature>
<reference evidence="2 3" key="1">
    <citation type="submission" date="2015-06" db="EMBL/GenBank/DDBJ databases">
        <title>Draft genome of the ant-associated black yeast Phialophora attae CBS 131958.</title>
        <authorList>
            <person name="Moreno L.F."/>
            <person name="Stielow B.J."/>
            <person name="de Hoog S."/>
            <person name="Vicente V.A."/>
            <person name="Weiss V.A."/>
            <person name="de Vries M."/>
            <person name="Cruz L.M."/>
            <person name="Souza E.M."/>
        </authorList>
    </citation>
    <scope>NUCLEOTIDE SEQUENCE [LARGE SCALE GENOMIC DNA]</scope>
    <source>
        <strain evidence="2 3">CBS 131958</strain>
    </source>
</reference>
<dbReference type="EMBL" id="LFJN01000029">
    <property type="protein sequence ID" value="KPI36667.1"/>
    <property type="molecule type" value="Genomic_DNA"/>
</dbReference>
<gene>
    <name evidence="2" type="ORF">AB675_10048</name>
</gene>
<feature type="compositionally biased region" description="Polar residues" evidence="1">
    <location>
        <begin position="772"/>
        <end position="783"/>
    </location>
</feature>
<dbReference type="RefSeq" id="XP_017996630.1">
    <property type="nucleotide sequence ID" value="XM_018138789.1"/>
</dbReference>
<name>A0A0N1NYA4_9EURO</name>
<dbReference type="Proteomes" id="UP000038010">
    <property type="component" value="Unassembled WGS sequence"/>
</dbReference>
<accession>A0A0N1NYA4</accession>
<feature type="compositionally biased region" description="Polar residues" evidence="1">
    <location>
        <begin position="23"/>
        <end position="43"/>
    </location>
</feature>
<keyword evidence="3" id="KW-1185">Reference proteome</keyword>
<dbReference type="GeneID" id="28730669"/>
<evidence type="ECO:0000313" key="2">
    <source>
        <dbReference type="EMBL" id="KPI36667.1"/>
    </source>
</evidence>
<organism evidence="2 3">
    <name type="scientific">Cyphellophora attinorum</name>
    <dbReference type="NCBI Taxonomy" id="1664694"/>
    <lineage>
        <taxon>Eukaryota</taxon>
        <taxon>Fungi</taxon>
        <taxon>Dikarya</taxon>
        <taxon>Ascomycota</taxon>
        <taxon>Pezizomycotina</taxon>
        <taxon>Eurotiomycetes</taxon>
        <taxon>Chaetothyriomycetidae</taxon>
        <taxon>Chaetothyriales</taxon>
        <taxon>Cyphellophoraceae</taxon>
        <taxon>Cyphellophora</taxon>
    </lineage>
</organism>
<dbReference type="VEuPathDB" id="FungiDB:AB675_10048"/>
<feature type="region of interest" description="Disordered" evidence="1">
    <location>
        <begin position="764"/>
        <end position="783"/>
    </location>
</feature>
<protein>
    <submittedName>
        <fullName evidence="2">Uncharacterized protein</fullName>
    </submittedName>
</protein>
<evidence type="ECO:0000256" key="1">
    <source>
        <dbReference type="SAM" id="MobiDB-lite"/>
    </source>
</evidence>